<dbReference type="InterPro" id="IPR011042">
    <property type="entry name" value="6-blade_b-propeller_TolB-like"/>
</dbReference>
<evidence type="ECO:0000313" key="2">
    <source>
        <dbReference type="Proteomes" id="UP001597032"/>
    </source>
</evidence>
<dbReference type="Proteomes" id="UP001597032">
    <property type="component" value="Unassembled WGS sequence"/>
</dbReference>
<dbReference type="Pfam" id="PF07676">
    <property type="entry name" value="PD40"/>
    <property type="match status" value="2"/>
</dbReference>
<dbReference type="EMBL" id="JBHTIC010000020">
    <property type="protein sequence ID" value="MFD0763062.1"/>
    <property type="molecule type" value="Genomic_DNA"/>
</dbReference>
<proteinExistence type="predicted"/>
<dbReference type="RefSeq" id="WP_298264007.1">
    <property type="nucleotide sequence ID" value="NZ_JBHTIC010000020.1"/>
</dbReference>
<dbReference type="InterPro" id="IPR011659">
    <property type="entry name" value="WD40"/>
</dbReference>
<evidence type="ECO:0008006" key="3">
    <source>
        <dbReference type="Google" id="ProtNLM"/>
    </source>
</evidence>
<keyword evidence="2" id="KW-1185">Reference proteome</keyword>
<name>A0ABW2ZBB1_9FLAO</name>
<dbReference type="Gene3D" id="2.120.10.30">
    <property type="entry name" value="TolB, C-terminal domain"/>
    <property type="match status" value="1"/>
</dbReference>
<sequence length="178" mass="20644">MDWNIWKSKRINGEWQKPMPFFEKNIEGNRFYPYLTNSGNLYFSITPHGSGNSDLYVSKYKNGNYQKPSPLININSEKLEGDAFLSPDESYLIFAGFGRGQNLGKSDLYISFNENGTWSVPVWMGKEINSQGYDGSPFVTKDRKYLIFTSSRGSTDENTFFNHYIIRFNSEKYNQKLI</sequence>
<organism evidence="1 2">
    <name type="scientific">Lutibacter aestuarii</name>
    <dbReference type="NCBI Taxonomy" id="861111"/>
    <lineage>
        <taxon>Bacteria</taxon>
        <taxon>Pseudomonadati</taxon>
        <taxon>Bacteroidota</taxon>
        <taxon>Flavobacteriia</taxon>
        <taxon>Flavobacteriales</taxon>
        <taxon>Flavobacteriaceae</taxon>
        <taxon>Lutibacter</taxon>
    </lineage>
</organism>
<protein>
    <recommendedName>
        <fullName evidence="3">WD40-like Beta Propeller Repeat</fullName>
    </recommendedName>
</protein>
<gene>
    <name evidence="1" type="ORF">ACFQZW_13315</name>
</gene>
<reference evidence="2" key="1">
    <citation type="journal article" date="2019" name="Int. J. Syst. Evol. Microbiol.">
        <title>The Global Catalogue of Microorganisms (GCM) 10K type strain sequencing project: providing services to taxonomists for standard genome sequencing and annotation.</title>
        <authorList>
            <consortium name="The Broad Institute Genomics Platform"/>
            <consortium name="The Broad Institute Genome Sequencing Center for Infectious Disease"/>
            <person name="Wu L."/>
            <person name="Ma J."/>
        </authorList>
    </citation>
    <scope>NUCLEOTIDE SEQUENCE [LARGE SCALE GENOMIC DNA]</scope>
    <source>
        <strain evidence="2">CCUG 60022</strain>
    </source>
</reference>
<comment type="caution">
    <text evidence="1">The sequence shown here is derived from an EMBL/GenBank/DDBJ whole genome shotgun (WGS) entry which is preliminary data.</text>
</comment>
<accession>A0ABW2ZBB1</accession>
<dbReference type="SUPFAM" id="SSF82171">
    <property type="entry name" value="DPP6 N-terminal domain-like"/>
    <property type="match status" value="1"/>
</dbReference>
<evidence type="ECO:0000313" key="1">
    <source>
        <dbReference type="EMBL" id="MFD0763062.1"/>
    </source>
</evidence>